<protein>
    <submittedName>
        <fullName evidence="1">Uncharacterized protein</fullName>
    </submittedName>
</protein>
<dbReference type="Proteomes" id="UP000232455">
    <property type="component" value="Unassembled WGS sequence"/>
</dbReference>
<reference evidence="1 2" key="1">
    <citation type="submission" date="2017-11" db="EMBL/GenBank/DDBJ databases">
        <title>Genome sequencing of a diverse group of Pseudomonas species.</title>
        <authorList>
            <person name="Loper J."/>
        </authorList>
    </citation>
    <scope>NUCLEOTIDE SEQUENCE [LARGE SCALE GENOMIC DNA]</scope>
    <source>
        <strain evidence="1 2">LMG 25716</strain>
    </source>
</reference>
<sequence length="66" mass="7342">MFSVGLAGRCFVRLYRSREALRAKNSIDVKIARTDGEPPPLELRTKAEIIGTGLSRAFGLLLQMHL</sequence>
<evidence type="ECO:0000313" key="1">
    <source>
        <dbReference type="EMBL" id="PKA68547.1"/>
    </source>
</evidence>
<comment type="caution">
    <text evidence="1">The sequence shown here is derived from an EMBL/GenBank/DDBJ whole genome shotgun (WGS) entry which is preliminary data.</text>
</comment>
<keyword evidence="2" id="KW-1185">Reference proteome</keyword>
<accession>A0ABX4PU37</accession>
<evidence type="ECO:0000313" key="2">
    <source>
        <dbReference type="Proteomes" id="UP000232455"/>
    </source>
</evidence>
<dbReference type="EMBL" id="PHHE01000001">
    <property type="protein sequence ID" value="PKA68547.1"/>
    <property type="molecule type" value="Genomic_DNA"/>
</dbReference>
<proteinExistence type="predicted"/>
<organism evidence="1 2">
    <name type="scientific">Pseudomonas baetica</name>
    <dbReference type="NCBI Taxonomy" id="674054"/>
    <lineage>
        <taxon>Bacteria</taxon>
        <taxon>Pseudomonadati</taxon>
        <taxon>Pseudomonadota</taxon>
        <taxon>Gammaproteobacteria</taxon>
        <taxon>Pseudomonadales</taxon>
        <taxon>Pseudomonadaceae</taxon>
        <taxon>Pseudomonas</taxon>
    </lineage>
</organism>
<gene>
    <name evidence="1" type="ORF">ATI02_1330</name>
</gene>
<name>A0ABX4PU37_9PSED</name>